<dbReference type="Proteomes" id="UP001217500">
    <property type="component" value="Chromosome"/>
</dbReference>
<dbReference type="InterPro" id="IPR027417">
    <property type="entry name" value="P-loop_NTPase"/>
</dbReference>
<accession>A0AAE9XQ33</accession>
<dbReference type="Gene3D" id="3.90.320.10">
    <property type="match status" value="1"/>
</dbReference>
<dbReference type="InterPro" id="IPR038726">
    <property type="entry name" value="PDDEXK_AddAB-type"/>
</dbReference>
<feature type="domain" description="PD-(D/E)XK endonuclease-like" evidence="1">
    <location>
        <begin position="729"/>
        <end position="964"/>
    </location>
</feature>
<dbReference type="RefSeq" id="WP_289503903.1">
    <property type="nucleotide sequence ID" value="NZ_CP116805.1"/>
</dbReference>
<dbReference type="InterPro" id="IPR011604">
    <property type="entry name" value="PDDEXK-like_dom_sf"/>
</dbReference>
<dbReference type="NCBIfam" id="TIGR02786">
    <property type="entry name" value="addB_alphas"/>
    <property type="match status" value="1"/>
</dbReference>
<dbReference type="InterPro" id="IPR014153">
    <property type="entry name" value="Ds_break_AddB"/>
</dbReference>
<protein>
    <submittedName>
        <fullName evidence="2">Double-strand break repair protein AddB</fullName>
    </submittedName>
</protein>
<dbReference type="EMBL" id="CP116805">
    <property type="protein sequence ID" value="WCL54184.1"/>
    <property type="molecule type" value="Genomic_DNA"/>
</dbReference>
<evidence type="ECO:0000313" key="2">
    <source>
        <dbReference type="EMBL" id="WCL54184.1"/>
    </source>
</evidence>
<proteinExistence type="predicted"/>
<name>A0AAE9XQ33_9PROT</name>
<gene>
    <name evidence="2" type="primary">addB</name>
    <name evidence="2" type="ORF">PH603_00235</name>
</gene>
<dbReference type="KEGG" id="gso:PH603_00235"/>
<dbReference type="Pfam" id="PF12705">
    <property type="entry name" value="PDDEXK_1"/>
    <property type="match status" value="1"/>
</dbReference>
<reference evidence="2" key="1">
    <citation type="submission" date="2023-01" db="EMBL/GenBank/DDBJ databases">
        <title>The genome sequence of Kordiimonadaceae bacterium 6D33.</title>
        <authorList>
            <person name="Liu Y."/>
        </authorList>
    </citation>
    <scope>NUCLEOTIDE SEQUENCE</scope>
    <source>
        <strain evidence="2">6D33</strain>
    </source>
</reference>
<keyword evidence="3" id="KW-1185">Reference proteome</keyword>
<evidence type="ECO:0000313" key="3">
    <source>
        <dbReference type="Proteomes" id="UP001217500"/>
    </source>
</evidence>
<sequence>MIRAAAPKVFTIDPALPFADALVRGLMARVEAAGIPLSDVTLLVPNRRSQRALREAFLRMLPGAGGDRALVLPVMRAVGDVEDEELILSPAGLGAEAGALPPAIGDIRRLGLLLECLTRWQKEARRALDLGALSPAQGWRLARTLARLMDEMETAGADFAKLKDLVPEEFAKHWGITLEFLEIVTRIWPAVLAEEGAMNPAARRDTMIRQLAALWADHPPKGMVVAAGSTGSVPATAELLKVVSRLPEGMVVLPGLDTEIDADAWAVIDAKAHRNQTHPQAMLKALLETMQVSRDEVEPWDESAAPDGGSDGRLSLIIDALRPAEATGYWQSAGYRERAEVDIFVGMEMIEAPTEREEAAAIACVMREAIETPECTAALVTPDRALARYVKAELARFGVKVDDSAGDPAILSLTGRFLLLLAEAAAKHFAPVPLLALLQHPFAAAGEARGPFLDWVRRLDRLVLRGPRPAAGLAGLMDRAKAAKGFEKDVKRLERLIHILKPFEDAVDEDKAAGLVLKAHLTVAEALAANDHDTGDVVLWRGEAGNAIAALLAEIIDEAPIAGPIGGDAYAALFAEWLIGLVVRPVWGRHPRLMILGPLEARLIRADVMILGGLNEGSWPREPVRDPWMNGEMRRKLDLPSEDRKVGQAAHDFLMAAAAPRVILSRALKVAGSPTVQSRWLFRIEALAGKPVPRAHRYLDWAAALDAPVAPVRIEAPAPKPAVEARPKRLSVTQVETLMRDPYSLYARKVLGLEVLDALDEPPNAAKKGTLLHDALERFLAEPGPRVGEAGVERLLAIGRESFAPVLSQPGVYAFWWPRFERIARWFVENEAVRAETHETLAVEVWAERPLPGRDFTLFAKADRIDRKREDGSLVIIDYKTGNVPTAKRIEAGFAPQLPLEGWLAEAGGFKDVPLGQVGDLVFWHISGGDPIQEEKSPVKDVRGTIDAAAEGLMRLVDAFANPDTAYLSNPRAHEHGYGDYDHLARLKEWRDARDPFEGGEA</sequence>
<dbReference type="AlphaFoldDB" id="A0AAE9XQ33"/>
<organism evidence="2 3">
    <name type="scientific">Gimibacter soli</name>
    <dbReference type="NCBI Taxonomy" id="3024400"/>
    <lineage>
        <taxon>Bacteria</taxon>
        <taxon>Pseudomonadati</taxon>
        <taxon>Pseudomonadota</taxon>
        <taxon>Alphaproteobacteria</taxon>
        <taxon>Kordiimonadales</taxon>
        <taxon>Temperatibacteraceae</taxon>
        <taxon>Gimibacter</taxon>
    </lineage>
</organism>
<evidence type="ECO:0000259" key="1">
    <source>
        <dbReference type="Pfam" id="PF12705"/>
    </source>
</evidence>
<dbReference type="SUPFAM" id="SSF52540">
    <property type="entry name" value="P-loop containing nucleoside triphosphate hydrolases"/>
    <property type="match status" value="1"/>
</dbReference>